<accession>A0A8S1W2Z2</accession>
<evidence type="ECO:0000256" key="1">
    <source>
        <dbReference type="SAM" id="MobiDB-lite"/>
    </source>
</evidence>
<protein>
    <submittedName>
        <fullName evidence="2">Uncharacterized protein</fullName>
    </submittedName>
</protein>
<dbReference type="EMBL" id="CAJJDO010000081">
    <property type="protein sequence ID" value="CAD8183581.1"/>
    <property type="molecule type" value="Genomic_DNA"/>
</dbReference>
<evidence type="ECO:0000313" key="2">
    <source>
        <dbReference type="EMBL" id="CAD8183581.1"/>
    </source>
</evidence>
<comment type="caution">
    <text evidence="2">The sequence shown here is derived from an EMBL/GenBank/DDBJ whole genome shotgun (WGS) entry which is preliminary data.</text>
</comment>
<name>A0A8S1W2Z2_9CILI</name>
<feature type="region of interest" description="Disordered" evidence="1">
    <location>
        <begin position="1"/>
        <end position="30"/>
    </location>
</feature>
<dbReference type="AlphaFoldDB" id="A0A8S1W2Z2"/>
<dbReference type="Proteomes" id="UP000689195">
    <property type="component" value="Unassembled WGS sequence"/>
</dbReference>
<organism evidence="2 3">
    <name type="scientific">Paramecium pentaurelia</name>
    <dbReference type="NCBI Taxonomy" id="43138"/>
    <lineage>
        <taxon>Eukaryota</taxon>
        <taxon>Sar</taxon>
        <taxon>Alveolata</taxon>
        <taxon>Ciliophora</taxon>
        <taxon>Intramacronucleata</taxon>
        <taxon>Oligohymenophorea</taxon>
        <taxon>Peniculida</taxon>
        <taxon>Parameciidae</taxon>
        <taxon>Paramecium</taxon>
    </lineage>
</organism>
<feature type="compositionally biased region" description="Basic and acidic residues" evidence="1">
    <location>
        <begin position="12"/>
        <end position="25"/>
    </location>
</feature>
<sequence length="81" mass="9192">MGICGTSSMKSHPSEKLIEQNKEKNGNQISQSKTVRLFDYNQNKIVQVPVLKPATQNNLYFKRQAQSPNQNQDTVQLLTQS</sequence>
<gene>
    <name evidence="2" type="ORF">PPENT_87.1.T0810071</name>
</gene>
<proteinExistence type="predicted"/>
<dbReference type="OrthoDB" id="291255at2759"/>
<reference evidence="2" key="1">
    <citation type="submission" date="2021-01" db="EMBL/GenBank/DDBJ databases">
        <authorList>
            <consortium name="Genoscope - CEA"/>
            <person name="William W."/>
        </authorList>
    </citation>
    <scope>NUCLEOTIDE SEQUENCE</scope>
</reference>
<feature type="compositionally biased region" description="Polar residues" evidence="1">
    <location>
        <begin position="1"/>
        <end position="11"/>
    </location>
</feature>
<keyword evidence="3" id="KW-1185">Reference proteome</keyword>
<evidence type="ECO:0000313" key="3">
    <source>
        <dbReference type="Proteomes" id="UP000689195"/>
    </source>
</evidence>